<evidence type="ECO:0000313" key="2">
    <source>
        <dbReference type="EMBL" id="TFW23150.1"/>
    </source>
</evidence>
<dbReference type="OrthoDB" id="8776068at2"/>
<dbReference type="InterPro" id="IPR027843">
    <property type="entry name" value="DUF4440"/>
</dbReference>
<dbReference type="SUPFAM" id="SSF54427">
    <property type="entry name" value="NTF2-like"/>
    <property type="match status" value="1"/>
</dbReference>
<organism evidence="2 3">
    <name type="scientific">Zemynaea arenosa</name>
    <dbReference type="NCBI Taxonomy" id="2561931"/>
    <lineage>
        <taxon>Bacteria</taxon>
        <taxon>Pseudomonadati</taxon>
        <taxon>Pseudomonadota</taxon>
        <taxon>Betaproteobacteria</taxon>
        <taxon>Burkholderiales</taxon>
        <taxon>Oxalobacteraceae</taxon>
        <taxon>Telluria group</taxon>
        <taxon>Zemynaea</taxon>
    </lineage>
</organism>
<feature type="domain" description="DUF4440" evidence="1">
    <location>
        <begin position="13"/>
        <end position="118"/>
    </location>
</feature>
<dbReference type="RefSeq" id="WP_135206505.1">
    <property type="nucleotide sequence ID" value="NZ_SPVF01000099.1"/>
</dbReference>
<dbReference type="InterPro" id="IPR032710">
    <property type="entry name" value="NTF2-like_dom_sf"/>
</dbReference>
<reference evidence="2 3" key="1">
    <citation type="submission" date="2019-03" db="EMBL/GenBank/DDBJ databases">
        <title>Draft Genome Sequence of Massilia arenosa sp. nov., a Novel Massilia Species Isolated from a Sandy-loam Maize Soil.</title>
        <authorList>
            <person name="Raths R."/>
            <person name="Peta V."/>
            <person name="Bucking H."/>
        </authorList>
    </citation>
    <scope>NUCLEOTIDE SEQUENCE [LARGE SCALE GENOMIC DNA]</scope>
    <source>
        <strain evidence="2 3">MC02</strain>
    </source>
</reference>
<dbReference type="AlphaFoldDB" id="A0A4Y9SGQ0"/>
<gene>
    <name evidence="2" type="ORF">E4L96_07030</name>
</gene>
<keyword evidence="3" id="KW-1185">Reference proteome</keyword>
<dbReference type="Pfam" id="PF14534">
    <property type="entry name" value="DUF4440"/>
    <property type="match status" value="1"/>
</dbReference>
<dbReference type="Proteomes" id="UP000298438">
    <property type="component" value="Unassembled WGS sequence"/>
</dbReference>
<evidence type="ECO:0000259" key="1">
    <source>
        <dbReference type="Pfam" id="PF14534"/>
    </source>
</evidence>
<dbReference type="EMBL" id="SPVF01000099">
    <property type="protein sequence ID" value="TFW23150.1"/>
    <property type="molecule type" value="Genomic_DNA"/>
</dbReference>
<name>A0A4Y9SGQ0_9BURK</name>
<sequence length="140" mass="15267">MDRPEAAELAEFQALEDAFNEAMVSNDVKRIADHITDDWILVTPEKGPVSRAAILGVIGNGVLTHDWMVKTIARVKRYGDVALVTGRGQNTGTFRGAPIQADEWITDVYRLVDGRWRCVLTHLTPAPASPSGAAPRSEDA</sequence>
<comment type="caution">
    <text evidence="2">The sequence shown here is derived from an EMBL/GenBank/DDBJ whole genome shotgun (WGS) entry which is preliminary data.</text>
</comment>
<dbReference type="Gene3D" id="3.10.450.50">
    <property type="match status" value="1"/>
</dbReference>
<protein>
    <submittedName>
        <fullName evidence="2">Nuclear transport factor 2 family protein</fullName>
    </submittedName>
</protein>
<proteinExistence type="predicted"/>
<evidence type="ECO:0000313" key="3">
    <source>
        <dbReference type="Proteomes" id="UP000298438"/>
    </source>
</evidence>
<accession>A0A4Y9SGQ0</accession>